<gene>
    <name evidence="13" type="ORF">SAMN02745165_00195</name>
</gene>
<dbReference type="OrthoDB" id="9814761at2"/>
<feature type="domain" description="4Fe-4S" evidence="12">
    <location>
        <begin position="364"/>
        <end position="426"/>
    </location>
</feature>
<accession>A0A1M6BJ50</accession>
<dbReference type="PROSITE" id="PS50045">
    <property type="entry name" value="SIGMA54_INTERACT_4"/>
    <property type="match status" value="1"/>
</dbReference>
<dbReference type="PROSITE" id="PS51379">
    <property type="entry name" value="4FE4S_FER_2"/>
    <property type="match status" value="2"/>
</dbReference>
<dbReference type="SUPFAM" id="SSF54862">
    <property type="entry name" value="4Fe-4S ferredoxins"/>
    <property type="match status" value="1"/>
</dbReference>
<dbReference type="GO" id="GO:0043565">
    <property type="term" value="F:sequence-specific DNA binding"/>
    <property type="evidence" value="ECO:0007669"/>
    <property type="project" value="InterPro"/>
</dbReference>
<dbReference type="GO" id="GO:0051539">
    <property type="term" value="F:4 iron, 4 sulfur cluster binding"/>
    <property type="evidence" value="ECO:0007669"/>
    <property type="project" value="UniProtKB-KW"/>
</dbReference>
<dbReference type="Gene3D" id="3.40.50.300">
    <property type="entry name" value="P-loop containing nucleotide triphosphate hydrolases"/>
    <property type="match status" value="1"/>
</dbReference>
<dbReference type="Gene3D" id="1.10.15.40">
    <property type="entry name" value="Electron transport complex subunit B, putative Fe-S cluster"/>
    <property type="match status" value="1"/>
</dbReference>
<dbReference type="InterPro" id="IPR002078">
    <property type="entry name" value="Sigma_54_int"/>
</dbReference>
<organism evidence="13 14">
    <name type="scientific">Malonomonas rubra DSM 5091</name>
    <dbReference type="NCBI Taxonomy" id="1122189"/>
    <lineage>
        <taxon>Bacteria</taxon>
        <taxon>Pseudomonadati</taxon>
        <taxon>Thermodesulfobacteriota</taxon>
        <taxon>Desulfuromonadia</taxon>
        <taxon>Desulfuromonadales</taxon>
        <taxon>Geopsychrobacteraceae</taxon>
        <taxon>Malonomonas</taxon>
    </lineage>
</organism>
<proteinExistence type="predicted"/>
<keyword evidence="9" id="KW-0804">Transcription</keyword>
<dbReference type="InterPro" id="IPR017900">
    <property type="entry name" value="4Fe4S_Fe_S_CS"/>
</dbReference>
<dbReference type="InterPro" id="IPR003593">
    <property type="entry name" value="AAA+_ATPase"/>
</dbReference>
<dbReference type="Gene3D" id="3.40.950.10">
    <property type="entry name" value="Fe-only Hydrogenase (Larger Subunit), Chain L, domain 3"/>
    <property type="match status" value="1"/>
</dbReference>
<keyword evidence="2" id="KW-0479">Metal-binding</keyword>
<evidence type="ECO:0000256" key="6">
    <source>
        <dbReference type="ARBA" id="ARBA00023014"/>
    </source>
</evidence>
<keyword evidence="7" id="KW-0805">Transcription regulation</keyword>
<dbReference type="InterPro" id="IPR025943">
    <property type="entry name" value="Sigma_54_int_dom_ATP-bd_2"/>
</dbReference>
<dbReference type="Pfam" id="PF02954">
    <property type="entry name" value="HTH_8"/>
    <property type="match status" value="1"/>
</dbReference>
<dbReference type="Pfam" id="PF00158">
    <property type="entry name" value="Sigma54_activat"/>
    <property type="match status" value="1"/>
</dbReference>
<name>A0A1M6BJ50_MALRU</name>
<evidence type="ECO:0000259" key="11">
    <source>
        <dbReference type="PROSITE" id="PS51379"/>
    </source>
</evidence>
<dbReference type="RefSeq" id="WP_072904876.1">
    <property type="nucleotide sequence ID" value="NZ_FQZT01000001.1"/>
</dbReference>
<keyword evidence="14" id="KW-1185">Reference proteome</keyword>
<dbReference type="InterPro" id="IPR002197">
    <property type="entry name" value="HTH_Fis"/>
</dbReference>
<evidence type="ECO:0000313" key="13">
    <source>
        <dbReference type="EMBL" id="SHI48513.1"/>
    </source>
</evidence>
<evidence type="ECO:0000256" key="1">
    <source>
        <dbReference type="ARBA" id="ARBA00022485"/>
    </source>
</evidence>
<dbReference type="FunFam" id="3.40.50.300:FF:000006">
    <property type="entry name" value="DNA-binding transcriptional regulator NtrC"/>
    <property type="match status" value="1"/>
</dbReference>
<evidence type="ECO:0000256" key="4">
    <source>
        <dbReference type="ARBA" id="ARBA00022840"/>
    </source>
</evidence>
<feature type="domain" description="4Fe-4S ferredoxin-type" evidence="11">
    <location>
        <begin position="8"/>
        <end position="34"/>
    </location>
</feature>
<dbReference type="STRING" id="1122189.SAMN02745165_00195"/>
<evidence type="ECO:0000259" key="12">
    <source>
        <dbReference type="PROSITE" id="PS51656"/>
    </source>
</evidence>
<dbReference type="InterPro" id="IPR025944">
    <property type="entry name" value="Sigma_54_int_dom_CS"/>
</dbReference>
<dbReference type="Pfam" id="PF02906">
    <property type="entry name" value="Fe_hyd_lg_C"/>
    <property type="match status" value="1"/>
</dbReference>
<dbReference type="InterPro" id="IPR004108">
    <property type="entry name" value="Fe_hydrogenase_lsu_C"/>
</dbReference>
<feature type="domain" description="4Fe-4S ferredoxin-type" evidence="11">
    <location>
        <begin position="37"/>
        <end position="66"/>
    </location>
</feature>
<feature type="domain" description="Sigma-54 factor interaction" evidence="10">
    <location>
        <begin position="443"/>
        <end position="672"/>
    </location>
</feature>
<dbReference type="PANTHER" id="PTHR32071:SF113">
    <property type="entry name" value="ALGINATE BIOSYNTHESIS TRANSCRIPTIONAL REGULATORY PROTEIN ALGB"/>
    <property type="match status" value="1"/>
</dbReference>
<dbReference type="PROSITE" id="PS51656">
    <property type="entry name" value="4FE4S"/>
    <property type="match status" value="1"/>
</dbReference>
<dbReference type="PROSITE" id="PS00676">
    <property type="entry name" value="SIGMA54_INTERACT_2"/>
    <property type="match status" value="1"/>
</dbReference>
<dbReference type="InterPro" id="IPR027417">
    <property type="entry name" value="P-loop_NTPase"/>
</dbReference>
<evidence type="ECO:0000313" key="14">
    <source>
        <dbReference type="Proteomes" id="UP000184171"/>
    </source>
</evidence>
<dbReference type="InterPro" id="IPR058031">
    <property type="entry name" value="AAA_lid_NorR"/>
</dbReference>
<dbReference type="Pfam" id="PF13237">
    <property type="entry name" value="Fer4_10"/>
    <property type="match status" value="1"/>
</dbReference>
<keyword evidence="6" id="KW-0411">Iron-sulfur</keyword>
<dbReference type="InterPro" id="IPR009057">
    <property type="entry name" value="Homeodomain-like_sf"/>
</dbReference>
<evidence type="ECO:0000256" key="7">
    <source>
        <dbReference type="ARBA" id="ARBA00023015"/>
    </source>
</evidence>
<dbReference type="PROSITE" id="PS00688">
    <property type="entry name" value="SIGMA54_INTERACT_3"/>
    <property type="match status" value="1"/>
</dbReference>
<dbReference type="AlphaFoldDB" id="A0A1M6BJ50"/>
<dbReference type="CDD" id="cd00009">
    <property type="entry name" value="AAA"/>
    <property type="match status" value="1"/>
</dbReference>
<dbReference type="GO" id="GO:0006355">
    <property type="term" value="P:regulation of DNA-templated transcription"/>
    <property type="evidence" value="ECO:0007669"/>
    <property type="project" value="InterPro"/>
</dbReference>
<dbReference type="Gene3D" id="1.10.8.60">
    <property type="match status" value="1"/>
</dbReference>
<keyword evidence="5" id="KW-0408">Iron</keyword>
<dbReference type="SUPFAM" id="SSF46689">
    <property type="entry name" value="Homeodomain-like"/>
    <property type="match status" value="1"/>
</dbReference>
<reference evidence="13" key="1">
    <citation type="submission" date="2016-11" db="EMBL/GenBank/DDBJ databases">
        <authorList>
            <person name="Jaros S."/>
            <person name="Januszkiewicz K."/>
            <person name="Wedrychowicz H."/>
        </authorList>
    </citation>
    <scope>NUCLEOTIDE SEQUENCE [LARGE SCALE GENOMIC DNA]</scope>
    <source>
        <strain evidence="13">DSM 5091</strain>
    </source>
</reference>
<evidence type="ECO:0000256" key="8">
    <source>
        <dbReference type="ARBA" id="ARBA00023125"/>
    </source>
</evidence>
<keyword evidence="3" id="KW-0547">Nucleotide-binding</keyword>
<evidence type="ECO:0000256" key="3">
    <source>
        <dbReference type="ARBA" id="ARBA00022741"/>
    </source>
</evidence>
<evidence type="ECO:0000259" key="10">
    <source>
        <dbReference type="PROSITE" id="PS50045"/>
    </source>
</evidence>
<evidence type="ECO:0000256" key="2">
    <source>
        <dbReference type="ARBA" id="ARBA00022723"/>
    </source>
</evidence>
<dbReference type="SUPFAM" id="SSF52540">
    <property type="entry name" value="P-loop containing nucleoside triphosphate hydrolases"/>
    <property type="match status" value="1"/>
</dbReference>
<dbReference type="InterPro" id="IPR009016">
    <property type="entry name" value="Fe_hydrogenase"/>
</dbReference>
<dbReference type="EMBL" id="FQZT01000001">
    <property type="protein sequence ID" value="SHI48513.1"/>
    <property type="molecule type" value="Genomic_DNA"/>
</dbReference>
<evidence type="ECO:0000256" key="9">
    <source>
        <dbReference type="ARBA" id="ARBA00023163"/>
    </source>
</evidence>
<keyword evidence="1" id="KW-0004">4Fe-4S</keyword>
<dbReference type="Gene3D" id="3.30.70.20">
    <property type="match status" value="1"/>
</dbReference>
<dbReference type="PROSITE" id="PS00198">
    <property type="entry name" value="4FE4S_FER_1"/>
    <property type="match status" value="1"/>
</dbReference>
<dbReference type="Pfam" id="PF04060">
    <property type="entry name" value="FeS"/>
    <property type="match status" value="1"/>
</dbReference>
<dbReference type="GO" id="GO:0046872">
    <property type="term" value="F:metal ion binding"/>
    <property type="evidence" value="ECO:0007669"/>
    <property type="project" value="UniProtKB-KW"/>
</dbReference>
<dbReference type="InterPro" id="IPR007202">
    <property type="entry name" value="4Fe-4S_dom"/>
</dbReference>
<dbReference type="SUPFAM" id="SSF53920">
    <property type="entry name" value="Fe-only hydrogenase"/>
    <property type="match status" value="1"/>
</dbReference>
<evidence type="ECO:0000256" key="5">
    <source>
        <dbReference type="ARBA" id="ARBA00023004"/>
    </source>
</evidence>
<dbReference type="PANTHER" id="PTHR32071">
    <property type="entry name" value="TRANSCRIPTIONAL REGULATORY PROTEIN"/>
    <property type="match status" value="1"/>
</dbReference>
<keyword evidence="8" id="KW-0238">DNA-binding</keyword>
<sequence>MQNPKWSGPIATIRERCRKCYACVRNCPTKAIGVFQDAAEVIHHRCIGCGKCLQVCSQNAKVIADAIKETEKILQGKQPVVAVLGCSFPAFFYDVDPAQMVTALRRIGFDEVLEGTAGVEMIAPEYRELINKKNDFPLISSHCPTVVDLIERHHPSLLKNLVPVVSPMVAIGRFIKAHRGKEAKVVYISSCIGGKFEVTSESVQGAIDSVLTYSELNRMLKERNIDPHRLAKTPFSGLPTSTGRTFSIFGGPFNNFGIVNNGLDPNFVATVGEEASLEVIHDLAAGRISPQYVDVRFCNGGCIGGPGRTNRLTSFSKRNLIINYRKQSIPYKPSPHYLKAPEDLKLDRTFNNRQHQLERPSGDAIRRILNETEKFNEQDELNCGSCGYATCREHAVAVYQGLADTRMCLPFSMNQLEEDRTSLEQKYDLAKRALDQEYAGTTIIGNDTRTQGVLHMIKQVGPTPTSVLIRGESGTGKELTARAIHEASLRAEKPLVTVNCTTLTDSLLESELFGHKKGSFTGAVKDKKGLFEAAAGGTIFLDEIGDITPKLQAELLRVLDSGEIKPVGSNKTINVDVRIIAATNKALEEGIAQGWFREDLFYRINVFTITLPPLRSRLNSLQQLVDHFLNLAARRLNKTIHKIDDNARQALTCYHWPGNIRELQNIIERAVVLSPDQVIRLEQLPVVFGELLRKNQGATSARDTGLRQQRDLQAGKIEADLLIHFLRESAGNVSAAARLANIPRRTFYRMLERQKIDSKAYRDKK</sequence>
<dbReference type="Pfam" id="PF25601">
    <property type="entry name" value="AAA_lid_14"/>
    <property type="match status" value="1"/>
</dbReference>
<protein>
    <submittedName>
        <fullName evidence="13">Sigma54 specific transcriptional regulator, Fis family</fullName>
    </submittedName>
</protein>
<dbReference type="GO" id="GO:0005524">
    <property type="term" value="F:ATP binding"/>
    <property type="evidence" value="ECO:0007669"/>
    <property type="project" value="UniProtKB-KW"/>
</dbReference>
<dbReference type="InterPro" id="IPR017896">
    <property type="entry name" value="4Fe4S_Fe-S-bd"/>
</dbReference>
<keyword evidence="4" id="KW-0067">ATP-binding</keyword>
<dbReference type="Gene3D" id="1.10.10.60">
    <property type="entry name" value="Homeodomain-like"/>
    <property type="match status" value="1"/>
</dbReference>
<dbReference type="Proteomes" id="UP000184171">
    <property type="component" value="Unassembled WGS sequence"/>
</dbReference>
<dbReference type="SMART" id="SM00382">
    <property type="entry name" value="AAA"/>
    <property type="match status" value="1"/>
</dbReference>